<feature type="transmembrane region" description="Helical" evidence="5">
    <location>
        <begin position="304"/>
        <end position="325"/>
    </location>
</feature>
<keyword evidence="3 5" id="KW-1133">Transmembrane helix</keyword>
<evidence type="ECO:0000256" key="2">
    <source>
        <dbReference type="ARBA" id="ARBA00022692"/>
    </source>
</evidence>
<dbReference type="eggNOG" id="KOG2913">
    <property type="taxonomic scope" value="Eukaryota"/>
</dbReference>
<dbReference type="OrthoDB" id="8048523at2759"/>
<keyword evidence="4 5" id="KW-0472">Membrane</keyword>
<dbReference type="Proteomes" id="UP000030693">
    <property type="component" value="Unassembled WGS sequence"/>
</dbReference>
<name>A0A058Z030_FONAL</name>
<feature type="signal peptide" evidence="6">
    <location>
        <begin position="1"/>
        <end position="22"/>
    </location>
</feature>
<dbReference type="RefSeq" id="XP_009497957.1">
    <property type="nucleotide sequence ID" value="XM_009499682.1"/>
</dbReference>
<dbReference type="GO" id="GO:0098852">
    <property type="term" value="C:lytic vacuole membrane"/>
    <property type="evidence" value="ECO:0007669"/>
    <property type="project" value="UniProtKB-ARBA"/>
</dbReference>
<evidence type="ECO:0000256" key="1">
    <source>
        <dbReference type="ARBA" id="ARBA00004141"/>
    </source>
</evidence>
<dbReference type="FunFam" id="1.20.1280.290:FF:000009">
    <property type="entry name" value="PQ loop repeat family protein"/>
    <property type="match status" value="1"/>
</dbReference>
<feature type="transmembrane region" description="Helical" evidence="5">
    <location>
        <begin position="177"/>
        <end position="196"/>
    </location>
</feature>
<keyword evidence="8" id="KW-1185">Reference proteome</keyword>
<evidence type="ECO:0000256" key="4">
    <source>
        <dbReference type="ARBA" id="ARBA00023136"/>
    </source>
</evidence>
<comment type="subcellular location">
    <subcellularLocation>
        <location evidence="1">Membrane</location>
        <topology evidence="1">Multi-pass membrane protein</topology>
    </subcellularLocation>
</comment>
<proteinExistence type="predicted"/>
<dbReference type="Gene3D" id="1.20.1280.290">
    <property type="match status" value="2"/>
</dbReference>
<dbReference type="GeneID" id="20530631"/>
<evidence type="ECO:0000313" key="7">
    <source>
        <dbReference type="EMBL" id="KCV67619.1"/>
    </source>
</evidence>
<evidence type="ECO:0000256" key="6">
    <source>
        <dbReference type="SAM" id="SignalP"/>
    </source>
</evidence>
<feature type="transmembrane region" description="Helical" evidence="5">
    <location>
        <begin position="235"/>
        <end position="252"/>
    </location>
</feature>
<evidence type="ECO:0000256" key="3">
    <source>
        <dbReference type="ARBA" id="ARBA00022989"/>
    </source>
</evidence>
<feature type="transmembrane region" description="Helical" evidence="5">
    <location>
        <begin position="63"/>
        <end position="83"/>
    </location>
</feature>
<feature type="chain" id="PRO_5001566523" evidence="6">
    <location>
        <begin position="23"/>
        <end position="343"/>
    </location>
</feature>
<reference evidence="7" key="1">
    <citation type="submission" date="2013-04" db="EMBL/GenBank/DDBJ databases">
        <title>The Genome Sequence of Fonticula alba ATCC 38817.</title>
        <authorList>
            <consortium name="The Broad Institute Genomics Platform"/>
            <person name="Russ C."/>
            <person name="Cuomo C."/>
            <person name="Burger G."/>
            <person name="Gray M.W."/>
            <person name="Holland P.W.H."/>
            <person name="King N."/>
            <person name="Lang F.B.F."/>
            <person name="Roger A.J."/>
            <person name="Ruiz-Trillo I."/>
            <person name="Brown M."/>
            <person name="Walker B."/>
            <person name="Young S."/>
            <person name="Zeng Q."/>
            <person name="Gargeya S."/>
            <person name="Fitzgerald M."/>
            <person name="Haas B."/>
            <person name="Abouelleil A."/>
            <person name="Allen A.W."/>
            <person name="Alvarado L."/>
            <person name="Arachchi H.M."/>
            <person name="Berlin A.M."/>
            <person name="Chapman S.B."/>
            <person name="Gainer-Dewar J."/>
            <person name="Goldberg J."/>
            <person name="Griggs A."/>
            <person name="Gujja S."/>
            <person name="Hansen M."/>
            <person name="Howarth C."/>
            <person name="Imamovic A."/>
            <person name="Ireland A."/>
            <person name="Larimer J."/>
            <person name="McCowan C."/>
            <person name="Murphy C."/>
            <person name="Pearson M."/>
            <person name="Poon T.W."/>
            <person name="Priest M."/>
            <person name="Roberts A."/>
            <person name="Saif S."/>
            <person name="Shea T."/>
            <person name="Sisk P."/>
            <person name="Sykes S."/>
            <person name="Wortman J."/>
            <person name="Nusbaum C."/>
            <person name="Birren B."/>
        </authorList>
    </citation>
    <scope>NUCLEOTIDE SEQUENCE [LARGE SCALE GENOMIC DNA]</scope>
    <source>
        <strain evidence="7">ATCC 38817</strain>
    </source>
</reference>
<feature type="transmembrane region" description="Helical" evidence="5">
    <location>
        <begin position="273"/>
        <end position="292"/>
    </location>
</feature>
<dbReference type="Pfam" id="PF04193">
    <property type="entry name" value="PQ-loop"/>
    <property type="match status" value="2"/>
</dbReference>
<evidence type="ECO:0000313" key="8">
    <source>
        <dbReference type="Proteomes" id="UP000030693"/>
    </source>
</evidence>
<keyword evidence="2 5" id="KW-0812">Transmembrane</keyword>
<keyword evidence="6" id="KW-0732">Signal</keyword>
<protein>
    <submittedName>
        <fullName evidence="7">Uncharacterized protein</fullName>
    </submittedName>
</protein>
<evidence type="ECO:0000256" key="5">
    <source>
        <dbReference type="SAM" id="Phobius"/>
    </source>
</evidence>
<dbReference type="InterPro" id="IPR006603">
    <property type="entry name" value="PQ-loop_rpt"/>
</dbReference>
<dbReference type="PANTHER" id="PTHR16201:SF34">
    <property type="entry name" value="LYSOSOMAL AMINO ACID TRANSPORTER 1"/>
    <property type="match status" value="1"/>
</dbReference>
<dbReference type="GO" id="GO:0034488">
    <property type="term" value="P:basic amino acid transmembrane export from vacuole"/>
    <property type="evidence" value="ECO:0007669"/>
    <property type="project" value="TreeGrafter"/>
</dbReference>
<dbReference type="AlphaFoldDB" id="A0A058Z030"/>
<organism evidence="7">
    <name type="scientific">Fonticula alba</name>
    <name type="common">Slime mold</name>
    <dbReference type="NCBI Taxonomy" id="691883"/>
    <lineage>
        <taxon>Eukaryota</taxon>
        <taxon>Rotosphaerida</taxon>
        <taxon>Fonticulaceae</taxon>
        <taxon>Fonticula</taxon>
    </lineage>
</organism>
<dbReference type="EMBL" id="KB932215">
    <property type="protein sequence ID" value="KCV67619.1"/>
    <property type="molecule type" value="Genomic_DNA"/>
</dbReference>
<dbReference type="OMA" id="DMCIFIQ"/>
<feature type="transmembrane region" description="Helical" evidence="5">
    <location>
        <begin position="95"/>
        <end position="115"/>
    </location>
</feature>
<dbReference type="SMART" id="SM00679">
    <property type="entry name" value="CTNS"/>
    <property type="match status" value="2"/>
</dbReference>
<dbReference type="PANTHER" id="PTHR16201">
    <property type="entry name" value="SEVEN TRANSMEMBRANE PROTEIN 1-RELATED"/>
    <property type="match status" value="1"/>
</dbReference>
<dbReference type="GO" id="GO:0015174">
    <property type="term" value="F:basic amino acid transmembrane transporter activity"/>
    <property type="evidence" value="ECO:0007669"/>
    <property type="project" value="TreeGrafter"/>
</dbReference>
<accession>A0A058Z030</accession>
<dbReference type="InterPro" id="IPR051415">
    <property type="entry name" value="LAAT-1"/>
</dbReference>
<sequence length="343" mass="36790">MSALAADLLVYTLNSLVASASGSDVEEKTPIQIASQVIGLMSILAWLFAQLPQLYANYKNKDTTALSVGFLFLWLLGDISNLVGCILTDQLVTQTITAIYFCLVDACLWSQFFYYRWYNSRRNTTAPQPVPSMTDQLGDNDDLISSSNSSYQENTTSAAGSPGAVPFYSAALMTSGLLGVGAVASIASLSAGAGLIPGGASAPTSEVLASAGLAGVSEFLTAAAETASGSTDPTYIIGLVIAWLCTSLYLGSRVPQIFHNFKRQSVEGLSLQLFICAALGNLFYSVSIFLYSVDPDYLLERLPYLLGSAGVLVFDFIITIQFWYYNHYRSRSNYTSLNQPAAA</sequence>
<feature type="transmembrane region" description="Helical" evidence="5">
    <location>
        <begin position="32"/>
        <end position="51"/>
    </location>
</feature>
<gene>
    <name evidence="7" type="ORF">H696_05906</name>
</gene>
<dbReference type="STRING" id="691883.A0A058Z030"/>